<dbReference type="GO" id="GO:0006508">
    <property type="term" value="P:proteolysis"/>
    <property type="evidence" value="ECO:0007669"/>
    <property type="project" value="InterPro"/>
</dbReference>
<dbReference type="PANTHER" id="PTHR43722:SF1">
    <property type="entry name" value="PROLINE IMINOPEPTIDASE"/>
    <property type="match status" value="1"/>
</dbReference>
<dbReference type="GO" id="GO:0005737">
    <property type="term" value="C:cytoplasm"/>
    <property type="evidence" value="ECO:0007669"/>
    <property type="project" value="InterPro"/>
</dbReference>
<dbReference type="Pfam" id="PF00561">
    <property type="entry name" value="Abhydrolase_1"/>
    <property type="match status" value="1"/>
</dbReference>
<feature type="domain" description="AB hydrolase-1" evidence="2">
    <location>
        <begin position="86"/>
        <end position="446"/>
    </location>
</feature>
<dbReference type="SUPFAM" id="SSF53474">
    <property type="entry name" value="alpha/beta-Hydrolases"/>
    <property type="match status" value="1"/>
</dbReference>
<dbReference type="Proteomes" id="UP000228921">
    <property type="component" value="Unassembled WGS sequence"/>
</dbReference>
<sequence length="629" mass="68414">MFRRLTLLLGLCALLIAPLHGVSAQSGTISLTDCEIPIGAQGAAKQAAKCGVLSVPEDYNAPNGRQIEIHFVVIPARSSASRREPIFHFEGGPGASAIEFYGLAWYSAYADLNEVHDIVLIDQRGTGKSASLQCTEIAERAFEDLTFDFDIQTEVAESVERARACLTRLSQTNDPQHYITANLARDTDAVRAALGYERINLFGSSYGSWLAQFYLRDFGDRVNAAVLEGVVGPWDRPFLLAPLHADVALRRLFEACAADADCNRAFPDLEQKLAQAVERLQRSVRVSGTSSLTGRSYPVVMNAARFLAAIRSMLYQGSLIGSVPQAIAQAANGVYTLPATVLIASAEQPLSYGMNLSVVCAESVPFYTSDLLEAIPESTYFSALPKDTYSDLCAAWRSAELDEAEIAPISSPVPTLLFVGDFDPITPAAFALTTQARYPNSVLVRFPYQAHTILPYSLCAQRLARAFYANPSPLDTSCDAQDVPFAFAESQRLTYETVTTPTFAARIPTGWRAAGESNGMRFFHSPDALPEFLGIATYRLAGGAPLQQAAFEAISGRYERLFEQARLAQLGVVIVQYTFNTDQEVYIGALITFGLGTQSRAVWYAAPANRFTARFGSLAVEVFGSVIPR</sequence>
<evidence type="ECO:0000313" key="4">
    <source>
        <dbReference type="Proteomes" id="UP000228921"/>
    </source>
</evidence>
<keyword evidence="1" id="KW-0732">Signal</keyword>
<dbReference type="EMBL" id="PGTK01000003">
    <property type="protein sequence ID" value="PJF31450.1"/>
    <property type="molecule type" value="Genomic_DNA"/>
</dbReference>
<dbReference type="InterPro" id="IPR005944">
    <property type="entry name" value="Pro_iminopeptidase"/>
</dbReference>
<gene>
    <name evidence="3" type="ORF">CUN51_03735</name>
</gene>
<comment type="caution">
    <text evidence="3">The sequence shown here is derived from an EMBL/GenBank/DDBJ whole genome shotgun (WGS) entry which is preliminary data.</text>
</comment>
<dbReference type="AlphaFoldDB" id="A0A2M8P1M6"/>
<dbReference type="GO" id="GO:0004177">
    <property type="term" value="F:aminopeptidase activity"/>
    <property type="evidence" value="ECO:0007669"/>
    <property type="project" value="UniProtKB-EC"/>
</dbReference>
<dbReference type="Gene3D" id="3.40.50.1820">
    <property type="entry name" value="alpha/beta hydrolase"/>
    <property type="match status" value="1"/>
</dbReference>
<evidence type="ECO:0000313" key="3">
    <source>
        <dbReference type="EMBL" id="PJF31450.1"/>
    </source>
</evidence>
<feature type="chain" id="PRO_5014637408" description="AB hydrolase-1 domain-containing protein" evidence="1">
    <location>
        <begin position="25"/>
        <end position="629"/>
    </location>
</feature>
<accession>A0A2M8P1M6</accession>
<name>A0A2M8P1M6_9CHLR</name>
<proteinExistence type="predicted"/>
<dbReference type="PANTHER" id="PTHR43722">
    <property type="entry name" value="PROLINE IMINOPEPTIDASE"/>
    <property type="match status" value="1"/>
</dbReference>
<reference evidence="3 4" key="1">
    <citation type="submission" date="2017-11" db="EMBL/GenBank/DDBJ databases">
        <title>Evolution of Phototrophy in the Chloroflexi Phylum Driven by Horizontal Gene Transfer.</title>
        <authorList>
            <person name="Ward L.M."/>
            <person name="Hemp J."/>
            <person name="Shih P.M."/>
            <person name="Mcglynn S.E."/>
            <person name="Fischer W."/>
        </authorList>
    </citation>
    <scope>NUCLEOTIDE SEQUENCE [LARGE SCALE GENOMIC DNA]</scope>
    <source>
        <strain evidence="3">CP2_2F</strain>
    </source>
</reference>
<evidence type="ECO:0000259" key="2">
    <source>
        <dbReference type="Pfam" id="PF00561"/>
    </source>
</evidence>
<organism evidence="3 4">
    <name type="scientific">Candidatus Thermofonsia Clade 1 bacterium</name>
    <dbReference type="NCBI Taxonomy" id="2364210"/>
    <lineage>
        <taxon>Bacteria</taxon>
        <taxon>Bacillati</taxon>
        <taxon>Chloroflexota</taxon>
        <taxon>Candidatus Thermofontia</taxon>
        <taxon>Candidatus Thermofonsia Clade 1</taxon>
    </lineage>
</organism>
<feature type="signal peptide" evidence="1">
    <location>
        <begin position="1"/>
        <end position="24"/>
    </location>
</feature>
<protein>
    <recommendedName>
        <fullName evidence="2">AB hydrolase-1 domain-containing protein</fullName>
    </recommendedName>
</protein>
<evidence type="ECO:0000256" key="1">
    <source>
        <dbReference type="SAM" id="SignalP"/>
    </source>
</evidence>
<dbReference type="InterPro" id="IPR029058">
    <property type="entry name" value="AB_hydrolase_fold"/>
</dbReference>
<dbReference type="InterPro" id="IPR000073">
    <property type="entry name" value="AB_hydrolase_1"/>
</dbReference>